<dbReference type="SUPFAM" id="SSF51735">
    <property type="entry name" value="NAD(P)-binding Rossmann-fold domains"/>
    <property type="match status" value="1"/>
</dbReference>
<evidence type="ECO:0000259" key="4">
    <source>
        <dbReference type="Pfam" id="PF00389"/>
    </source>
</evidence>
<dbReference type="AlphaFoldDB" id="A0A4Z0W2T4"/>
<dbReference type="PROSITE" id="PS00670">
    <property type="entry name" value="D_2_HYDROXYACID_DH_2"/>
    <property type="match status" value="1"/>
</dbReference>
<evidence type="ECO:0000256" key="3">
    <source>
        <dbReference type="RuleBase" id="RU003719"/>
    </source>
</evidence>
<comment type="caution">
    <text evidence="6">The sequence shown here is derived from an EMBL/GenBank/DDBJ whole genome shotgun (WGS) entry which is preliminary data.</text>
</comment>
<dbReference type="Pfam" id="PF02826">
    <property type="entry name" value="2-Hacid_dh_C"/>
    <property type="match status" value="1"/>
</dbReference>
<accession>A0A4Z0W2T4</accession>
<dbReference type="FunFam" id="3.40.50.720:FF:000462">
    <property type="entry name" value="Glyoxylate reductase (NADP+)"/>
    <property type="match status" value="1"/>
</dbReference>
<dbReference type="InterPro" id="IPR050223">
    <property type="entry name" value="D-isomer_2-hydroxyacid_DH"/>
</dbReference>
<proteinExistence type="inferred from homology"/>
<name>A0A4Z0W2T4_9BACT</name>
<dbReference type="InterPro" id="IPR029753">
    <property type="entry name" value="D-isomer_DH_CS"/>
</dbReference>
<feature type="domain" description="D-isomer specific 2-hydroxyacid dehydrogenase catalytic" evidence="4">
    <location>
        <begin position="6"/>
        <end position="319"/>
    </location>
</feature>
<reference evidence="6 7" key="1">
    <citation type="submission" date="2019-04" db="EMBL/GenBank/DDBJ databases">
        <title>Draft genome sequence data and analysis of a Fermenting Bacterium, Geotoga petraea strain HO-Geo1, isolated from heavy-oil petroleum reservoir in Russia.</title>
        <authorList>
            <person name="Grouzdev D.S."/>
            <person name="Semenova E.M."/>
            <person name="Sokolova D.S."/>
            <person name="Tourova T.P."/>
            <person name="Poltaraus A.B."/>
            <person name="Nazina T.N."/>
        </authorList>
    </citation>
    <scope>NUCLEOTIDE SEQUENCE [LARGE SCALE GENOMIC DNA]</scope>
    <source>
        <strain evidence="6 7">HO-Geo1</strain>
    </source>
</reference>
<dbReference type="Gene3D" id="3.40.50.720">
    <property type="entry name" value="NAD(P)-binding Rossmann-like Domain"/>
    <property type="match status" value="2"/>
</dbReference>
<dbReference type="CDD" id="cd05301">
    <property type="entry name" value="GDH"/>
    <property type="match status" value="1"/>
</dbReference>
<evidence type="ECO:0000313" key="7">
    <source>
        <dbReference type="Proteomes" id="UP000297288"/>
    </source>
</evidence>
<dbReference type="GO" id="GO:0051287">
    <property type="term" value="F:NAD binding"/>
    <property type="evidence" value="ECO:0007669"/>
    <property type="project" value="InterPro"/>
</dbReference>
<evidence type="ECO:0000256" key="1">
    <source>
        <dbReference type="ARBA" id="ARBA00005854"/>
    </source>
</evidence>
<gene>
    <name evidence="6" type="ORF">E4650_03845</name>
</gene>
<dbReference type="InterPro" id="IPR006140">
    <property type="entry name" value="D-isomer_DH_NAD-bd"/>
</dbReference>
<sequence>MMKVSVTYKIPEKGIEFLKKNYDVWVNTEERNLSKEELKKVASESDAMITLLSDKIDEEVIEAGKGKLKIISNYAVGYNNIDVKSASKNGIVVTNTPDVLTETTADLAWALMMSAARRIVEADKFVREGNFVGWKPELLMGQDIFGKTLGVIGLGRIGLAVAKRAKGFNMKVLYNKRTPLSKEKEEEYGIRYAEIDEILENSDFVSLNVPLTPETDHLLNKENLDKMKSNSVLVNTSRGKVIDEAYLAEKLEKREIAAAGLDVFEFEPEVNEKLLKLDNVVVAPHIGSATKETRDEMSMMVAKDIYAVLSGKEAKNVVKG</sequence>
<evidence type="ECO:0000256" key="2">
    <source>
        <dbReference type="ARBA" id="ARBA00023002"/>
    </source>
</evidence>
<feature type="domain" description="D-isomer specific 2-hydroxyacid dehydrogenase NAD-binding" evidence="5">
    <location>
        <begin position="110"/>
        <end position="287"/>
    </location>
</feature>
<dbReference type="GO" id="GO:0016618">
    <property type="term" value="F:hydroxypyruvate reductase [NAD(P)H] activity"/>
    <property type="evidence" value="ECO:0007669"/>
    <property type="project" value="TreeGrafter"/>
</dbReference>
<dbReference type="Proteomes" id="UP000297288">
    <property type="component" value="Unassembled WGS sequence"/>
</dbReference>
<dbReference type="PROSITE" id="PS00671">
    <property type="entry name" value="D_2_HYDROXYACID_DH_3"/>
    <property type="match status" value="1"/>
</dbReference>
<dbReference type="InterPro" id="IPR036291">
    <property type="entry name" value="NAD(P)-bd_dom_sf"/>
</dbReference>
<dbReference type="InterPro" id="IPR006139">
    <property type="entry name" value="D-isomer_2_OHA_DH_cat_dom"/>
</dbReference>
<dbReference type="PANTHER" id="PTHR10996">
    <property type="entry name" value="2-HYDROXYACID DEHYDROGENASE-RELATED"/>
    <property type="match status" value="1"/>
</dbReference>
<dbReference type="EMBL" id="SRME01000002">
    <property type="protein sequence ID" value="TGG88179.1"/>
    <property type="molecule type" value="Genomic_DNA"/>
</dbReference>
<dbReference type="Pfam" id="PF00389">
    <property type="entry name" value="2-Hacid_dh"/>
    <property type="match status" value="1"/>
</dbReference>
<keyword evidence="2 3" id="KW-0560">Oxidoreductase</keyword>
<dbReference type="GO" id="GO:0005829">
    <property type="term" value="C:cytosol"/>
    <property type="evidence" value="ECO:0007669"/>
    <property type="project" value="TreeGrafter"/>
</dbReference>
<dbReference type="OrthoDB" id="9786364at2"/>
<dbReference type="RefSeq" id="WP_135402683.1">
    <property type="nucleotide sequence ID" value="NZ_SRME01000002.1"/>
</dbReference>
<evidence type="ECO:0000313" key="6">
    <source>
        <dbReference type="EMBL" id="TGG88179.1"/>
    </source>
</evidence>
<dbReference type="GO" id="GO:0030267">
    <property type="term" value="F:glyoxylate reductase (NADPH) activity"/>
    <property type="evidence" value="ECO:0007669"/>
    <property type="project" value="TreeGrafter"/>
</dbReference>
<comment type="similarity">
    <text evidence="1 3">Belongs to the D-isomer specific 2-hydroxyacid dehydrogenase family.</text>
</comment>
<dbReference type="SUPFAM" id="SSF52283">
    <property type="entry name" value="Formate/glycerate dehydrogenase catalytic domain-like"/>
    <property type="match status" value="1"/>
</dbReference>
<organism evidence="6 7">
    <name type="scientific">Geotoga petraea</name>
    <dbReference type="NCBI Taxonomy" id="28234"/>
    <lineage>
        <taxon>Bacteria</taxon>
        <taxon>Thermotogati</taxon>
        <taxon>Thermotogota</taxon>
        <taxon>Thermotogae</taxon>
        <taxon>Petrotogales</taxon>
        <taxon>Petrotogaceae</taxon>
        <taxon>Geotoga</taxon>
    </lineage>
</organism>
<protein>
    <submittedName>
        <fullName evidence="6">D-glycerate dehydrogenase</fullName>
    </submittedName>
</protein>
<dbReference type="PANTHER" id="PTHR10996:SF283">
    <property type="entry name" value="GLYOXYLATE_HYDROXYPYRUVATE REDUCTASE B"/>
    <property type="match status" value="1"/>
</dbReference>
<evidence type="ECO:0000259" key="5">
    <source>
        <dbReference type="Pfam" id="PF02826"/>
    </source>
</evidence>